<dbReference type="PROSITE" id="PS01124">
    <property type="entry name" value="HTH_ARAC_FAMILY_2"/>
    <property type="match status" value="1"/>
</dbReference>
<evidence type="ECO:0000313" key="6">
    <source>
        <dbReference type="Proteomes" id="UP000216207"/>
    </source>
</evidence>
<dbReference type="InterPro" id="IPR013096">
    <property type="entry name" value="Cupin_2"/>
</dbReference>
<dbReference type="Pfam" id="PF07883">
    <property type="entry name" value="Cupin_2"/>
    <property type="match status" value="1"/>
</dbReference>
<keyword evidence="2" id="KW-0238">DNA-binding</keyword>
<dbReference type="PANTHER" id="PTHR43280:SF2">
    <property type="entry name" value="HTH-TYPE TRANSCRIPTIONAL REGULATOR EXSA"/>
    <property type="match status" value="1"/>
</dbReference>
<evidence type="ECO:0000256" key="2">
    <source>
        <dbReference type="ARBA" id="ARBA00023125"/>
    </source>
</evidence>
<dbReference type="SUPFAM" id="SSF51182">
    <property type="entry name" value="RmlC-like cupins"/>
    <property type="match status" value="1"/>
</dbReference>
<keyword evidence="1" id="KW-0805">Transcription regulation</keyword>
<dbReference type="InterPro" id="IPR018060">
    <property type="entry name" value="HTH_AraC"/>
</dbReference>
<organism evidence="5 6">
    <name type="scientific">Shouchella clausii</name>
    <name type="common">Alkalihalobacillus clausii</name>
    <dbReference type="NCBI Taxonomy" id="79880"/>
    <lineage>
        <taxon>Bacteria</taxon>
        <taxon>Bacillati</taxon>
        <taxon>Bacillota</taxon>
        <taxon>Bacilli</taxon>
        <taxon>Bacillales</taxon>
        <taxon>Bacillaceae</taxon>
        <taxon>Shouchella</taxon>
    </lineage>
</organism>
<sequence>MCRGVSPTQGKGEIRMSVFDPKLQKEPYYPVVKFYYYKEWRQFEMKFHSHEAAECMHVLSGSCKVETDEGSYQLKKGQIIFLDAGTRHRLIVSERCRMFNVEFSFEQGCTAFPPFYKLCKENRALGNMVNKQASQLLLHDTDDTYQCLRRLILEVDKKSEQTDFMVQLLLSEYLIRIAELAEAKVAEPDQQAYVKRALAYIHQNYDREVSVADIANSVHLHPGYLQRVFKAFTGKSIHEFLISYRINKAKAMLKQTDISITDIPHYIGMNSQQYFSTTFKKHVKCTPSEYRKRHQYNDNLRRKSEDIIQSAEA</sequence>
<keyword evidence="3" id="KW-0804">Transcription</keyword>
<accession>A0A268NVQ6</accession>
<reference evidence="5 6" key="1">
    <citation type="submission" date="2017-07" db="EMBL/GenBank/DDBJ databases">
        <title>Isolation and whole genome analysis of endospore-forming bacteria from heroin.</title>
        <authorList>
            <person name="Kalinowski J."/>
            <person name="Ahrens B."/>
            <person name="Al-Dilaimi A."/>
            <person name="Winkler A."/>
            <person name="Wibberg D."/>
            <person name="Schleenbecker U."/>
            <person name="Ruckert C."/>
            <person name="Wolfel R."/>
            <person name="Grass G."/>
        </authorList>
    </citation>
    <scope>NUCLEOTIDE SEQUENCE [LARGE SCALE GENOMIC DNA]</scope>
    <source>
        <strain evidence="5 6">7539</strain>
    </source>
</reference>
<protein>
    <recommendedName>
        <fullName evidence="4">HTH araC/xylS-type domain-containing protein</fullName>
    </recommendedName>
</protein>
<dbReference type="GO" id="GO:0003700">
    <property type="term" value="F:DNA-binding transcription factor activity"/>
    <property type="evidence" value="ECO:0007669"/>
    <property type="project" value="InterPro"/>
</dbReference>
<dbReference type="EMBL" id="NPCC01000033">
    <property type="protein sequence ID" value="PAE87556.1"/>
    <property type="molecule type" value="Genomic_DNA"/>
</dbReference>
<evidence type="ECO:0000256" key="3">
    <source>
        <dbReference type="ARBA" id="ARBA00023163"/>
    </source>
</evidence>
<evidence type="ECO:0000313" key="5">
    <source>
        <dbReference type="EMBL" id="PAE87556.1"/>
    </source>
</evidence>
<dbReference type="SUPFAM" id="SSF46689">
    <property type="entry name" value="Homeodomain-like"/>
    <property type="match status" value="2"/>
</dbReference>
<proteinExistence type="predicted"/>
<dbReference type="SMART" id="SM00342">
    <property type="entry name" value="HTH_ARAC"/>
    <property type="match status" value="1"/>
</dbReference>
<dbReference type="AlphaFoldDB" id="A0A268NVQ6"/>
<dbReference type="Pfam" id="PF12833">
    <property type="entry name" value="HTH_18"/>
    <property type="match status" value="1"/>
</dbReference>
<evidence type="ECO:0000259" key="4">
    <source>
        <dbReference type="PROSITE" id="PS01124"/>
    </source>
</evidence>
<dbReference type="InterPro" id="IPR014710">
    <property type="entry name" value="RmlC-like_jellyroll"/>
</dbReference>
<dbReference type="PANTHER" id="PTHR43280">
    <property type="entry name" value="ARAC-FAMILY TRANSCRIPTIONAL REGULATOR"/>
    <property type="match status" value="1"/>
</dbReference>
<dbReference type="GO" id="GO:0043565">
    <property type="term" value="F:sequence-specific DNA binding"/>
    <property type="evidence" value="ECO:0007669"/>
    <property type="project" value="InterPro"/>
</dbReference>
<name>A0A268NVQ6_SHOCL</name>
<dbReference type="Gene3D" id="2.60.120.10">
    <property type="entry name" value="Jelly Rolls"/>
    <property type="match status" value="1"/>
</dbReference>
<dbReference type="InterPro" id="IPR011051">
    <property type="entry name" value="RmlC_Cupin_sf"/>
</dbReference>
<gene>
    <name evidence="5" type="ORF">CHH72_17710</name>
</gene>
<comment type="caution">
    <text evidence="5">The sequence shown here is derived from an EMBL/GenBank/DDBJ whole genome shotgun (WGS) entry which is preliminary data.</text>
</comment>
<evidence type="ECO:0000256" key="1">
    <source>
        <dbReference type="ARBA" id="ARBA00023015"/>
    </source>
</evidence>
<feature type="domain" description="HTH araC/xylS-type" evidence="4">
    <location>
        <begin position="195"/>
        <end position="293"/>
    </location>
</feature>
<dbReference type="Proteomes" id="UP000216207">
    <property type="component" value="Unassembled WGS sequence"/>
</dbReference>
<dbReference type="Gene3D" id="1.10.10.60">
    <property type="entry name" value="Homeodomain-like"/>
    <property type="match status" value="2"/>
</dbReference>
<dbReference type="InterPro" id="IPR009057">
    <property type="entry name" value="Homeodomain-like_sf"/>
</dbReference>